<evidence type="ECO:0000313" key="2">
    <source>
        <dbReference type="EMBL" id="HGT47294.1"/>
    </source>
</evidence>
<dbReference type="AlphaFoldDB" id="A0A832DJP0"/>
<comment type="caution">
    <text evidence="2">The sequence shown here is derived from an EMBL/GenBank/DDBJ whole genome shotgun (WGS) entry which is preliminary data.</text>
</comment>
<proteinExistence type="predicted"/>
<dbReference type="InterPro" id="IPR003961">
    <property type="entry name" value="FN3_dom"/>
</dbReference>
<accession>A0A832DJP0</accession>
<dbReference type="EMBL" id="DSVI01000005">
    <property type="protein sequence ID" value="HGT47294.1"/>
    <property type="molecule type" value="Genomic_DNA"/>
</dbReference>
<feature type="domain" description="Fibronectin type-III" evidence="1">
    <location>
        <begin position="515"/>
        <end position="609"/>
    </location>
</feature>
<name>A0A832DJP0_9BACT</name>
<organism evidence="2">
    <name type="scientific">Ignavibacterium album</name>
    <dbReference type="NCBI Taxonomy" id="591197"/>
    <lineage>
        <taxon>Bacteria</taxon>
        <taxon>Pseudomonadati</taxon>
        <taxon>Ignavibacteriota</taxon>
        <taxon>Ignavibacteria</taxon>
        <taxon>Ignavibacteriales</taxon>
        <taxon>Ignavibacteriaceae</taxon>
        <taxon>Ignavibacterium</taxon>
    </lineage>
</organism>
<dbReference type="InterPro" id="IPR036116">
    <property type="entry name" value="FN3_sf"/>
</dbReference>
<sequence length="706" mass="79944">MKIICFKHLILIAAIFFIASINLFPQNNSDTTEQVGKANIVLLARSDKDSVVLRWAPSTPGGWVVANKIGYNIERIKLSADTLFKPEDFIKLNIKPIKPLPLEEWKASVSKENNFSAIAAQAIYGKRFMPRALDENNLNALKNAADELMNRYSFALFAADNDAQTASAMGLRFVDRNVKEGESYVYRVYLAENTNEYSFDTAYVIVDVTTAEKIPSPIDLTFESGDESITLKWKDNPVVRFSGYYVYRSEDGKDYKKLNDMPIIFPNPKEETEQQEFSFIDSATVNYKNYFYKIYGVNAFGELSEPAEIKAYSKDITAPSAPILEKPKQFKSDEVSLTWKLEETPDDLSGFVIARSDNPLYNFQIITEKPLPKNVFSYTDKVSQLEEVYYAVASVDTAGNLSFSLPQMVILIDTMPPSVPKGLTGVIDTNGVVHLKWNLGPEWNLLGYRVLRSNDPTHEFQQLTGTVFLDTAFTDTVNINTLTQYVYYRIAAVNTRYQHSELSPILALKRPDKIPPVEAVFNNVFVTDSSVYIEWIPSTSKDLAYQKLLRRKQGENQWKQIDSLPPSISNYTDKNVEKTISYEYTIVSVDSSGLQSAFAFPVIGRPYDTGLRPSVEKFTARYDVNSNAVILDWVYTKNLKENYWFVIYRSNNFAEFNELKAVDSTARNYIDNQISKGGKYYYAIAVMTSMGGESAKIKTEVSVPAE</sequence>
<dbReference type="SUPFAM" id="SSF49265">
    <property type="entry name" value="Fibronectin type III"/>
    <property type="match status" value="2"/>
</dbReference>
<reference evidence="2" key="1">
    <citation type="journal article" date="2020" name="mSystems">
        <title>Genome- and Community-Level Interaction Insights into Carbon Utilization and Element Cycling Functions of Hydrothermarchaeota in Hydrothermal Sediment.</title>
        <authorList>
            <person name="Zhou Z."/>
            <person name="Liu Y."/>
            <person name="Xu W."/>
            <person name="Pan J."/>
            <person name="Luo Z.H."/>
            <person name="Li M."/>
        </authorList>
    </citation>
    <scope>NUCLEOTIDE SEQUENCE [LARGE SCALE GENOMIC DNA]</scope>
    <source>
        <strain evidence="2">SpSt-500</strain>
    </source>
</reference>
<dbReference type="CDD" id="cd00063">
    <property type="entry name" value="FN3"/>
    <property type="match status" value="1"/>
</dbReference>
<protein>
    <recommendedName>
        <fullName evidence="1">Fibronectin type-III domain-containing protein</fullName>
    </recommendedName>
</protein>
<dbReference type="InterPro" id="IPR013783">
    <property type="entry name" value="Ig-like_fold"/>
</dbReference>
<dbReference type="SMART" id="SM00060">
    <property type="entry name" value="FN3"/>
    <property type="match status" value="4"/>
</dbReference>
<gene>
    <name evidence="2" type="ORF">ENS56_04625</name>
</gene>
<dbReference type="PROSITE" id="PS50853">
    <property type="entry name" value="FN3"/>
    <property type="match status" value="1"/>
</dbReference>
<evidence type="ECO:0000259" key="1">
    <source>
        <dbReference type="PROSITE" id="PS50853"/>
    </source>
</evidence>
<dbReference type="Gene3D" id="2.60.40.10">
    <property type="entry name" value="Immunoglobulins"/>
    <property type="match status" value="5"/>
</dbReference>